<gene>
    <name evidence="2" type="ORF">K7C98_23405</name>
</gene>
<evidence type="ECO:0000256" key="1">
    <source>
        <dbReference type="SAM" id="MobiDB-lite"/>
    </source>
</evidence>
<name>A0ABS7TVC9_9BACT</name>
<proteinExistence type="predicted"/>
<dbReference type="RefSeq" id="WP_224193958.1">
    <property type="nucleotide sequence ID" value="NZ_JAIRAU010000028.1"/>
</dbReference>
<evidence type="ECO:0000313" key="2">
    <source>
        <dbReference type="EMBL" id="MBZ5712199.1"/>
    </source>
</evidence>
<evidence type="ECO:0000313" key="3">
    <source>
        <dbReference type="Proteomes" id="UP001139031"/>
    </source>
</evidence>
<feature type="compositionally biased region" description="Polar residues" evidence="1">
    <location>
        <begin position="37"/>
        <end position="56"/>
    </location>
</feature>
<dbReference type="PROSITE" id="PS51257">
    <property type="entry name" value="PROKAR_LIPOPROTEIN"/>
    <property type="match status" value="1"/>
</dbReference>
<feature type="compositionally biased region" description="Low complexity" evidence="1">
    <location>
        <begin position="57"/>
        <end position="91"/>
    </location>
</feature>
<accession>A0ABS7TVC9</accession>
<protein>
    <submittedName>
        <fullName evidence="2">Uncharacterized protein</fullName>
    </submittedName>
</protein>
<dbReference type="EMBL" id="JAIRAU010000028">
    <property type="protein sequence ID" value="MBZ5712199.1"/>
    <property type="molecule type" value="Genomic_DNA"/>
</dbReference>
<feature type="region of interest" description="Disordered" evidence="1">
    <location>
        <begin position="37"/>
        <end position="91"/>
    </location>
</feature>
<keyword evidence="3" id="KW-1185">Reference proteome</keyword>
<sequence>MTRSSFTAVLLGGALAGACSKPNPLFLDTWDVVTDSGSNSETSLTASSLEPTTVDPTLTATSEPPTTTTTSTVTGSSEVTTSDPTPGTTETTGDSFICDNVDMNGCCEVVVDVEADTFFSNAEDGVGVGCPVTDPPPGYEMLACEHISFGRVKAAPVFKDVGNIVAAVKNVNMMVLRFPTKDGQLVSDAGPVPSEQIKAIHLAVTGEVEWDKYSDLEFAVHGLGADLNWDEGDNLENAAACLDGKASFACRECGPQLMTCSGAWANGPQPIPQNAAPIGTVEMLPDPDPMKPTAVLPLDLSGFGPATGWIPKIVSGLALVPSSSTYVEPAPADLVLFPGALLHARESEEAAPQLRLKVCKP</sequence>
<reference evidence="2" key="1">
    <citation type="submission" date="2021-08" db="EMBL/GenBank/DDBJ databases">
        <authorList>
            <person name="Stevens D.C."/>
        </authorList>
    </citation>
    <scope>NUCLEOTIDE SEQUENCE</scope>
    <source>
        <strain evidence="2">DSM 53165</strain>
    </source>
</reference>
<organism evidence="2 3">
    <name type="scientific">Nannocystis pusilla</name>
    <dbReference type="NCBI Taxonomy" id="889268"/>
    <lineage>
        <taxon>Bacteria</taxon>
        <taxon>Pseudomonadati</taxon>
        <taxon>Myxococcota</taxon>
        <taxon>Polyangia</taxon>
        <taxon>Nannocystales</taxon>
        <taxon>Nannocystaceae</taxon>
        <taxon>Nannocystis</taxon>
    </lineage>
</organism>
<comment type="caution">
    <text evidence="2">The sequence shown here is derived from an EMBL/GenBank/DDBJ whole genome shotgun (WGS) entry which is preliminary data.</text>
</comment>
<dbReference type="Proteomes" id="UP001139031">
    <property type="component" value="Unassembled WGS sequence"/>
</dbReference>